<dbReference type="CDD" id="cd06225">
    <property type="entry name" value="HAMP"/>
    <property type="match status" value="1"/>
</dbReference>
<comment type="caution">
    <text evidence="10">The sequence shown here is derived from an EMBL/GenBank/DDBJ whole genome shotgun (WGS) entry which is preliminary data.</text>
</comment>
<keyword evidence="4 6" id="KW-0807">Transducer</keyword>
<keyword evidence="11" id="KW-1185">Reference proteome</keyword>
<name>A0ABW5C2J5_9BACI</name>
<feature type="transmembrane region" description="Helical" evidence="7">
    <location>
        <begin position="12"/>
        <end position="36"/>
    </location>
</feature>
<evidence type="ECO:0000313" key="11">
    <source>
        <dbReference type="Proteomes" id="UP001597318"/>
    </source>
</evidence>
<dbReference type="Gene3D" id="6.10.340.10">
    <property type="match status" value="1"/>
</dbReference>
<dbReference type="Pfam" id="PF00015">
    <property type="entry name" value="MCPsignal"/>
    <property type="match status" value="1"/>
</dbReference>
<evidence type="ECO:0000256" key="4">
    <source>
        <dbReference type="ARBA" id="ARBA00023224"/>
    </source>
</evidence>
<keyword evidence="2" id="KW-1003">Cell membrane</keyword>
<evidence type="ECO:0000256" key="7">
    <source>
        <dbReference type="SAM" id="Phobius"/>
    </source>
</evidence>
<feature type="transmembrane region" description="Helical" evidence="7">
    <location>
        <begin position="48"/>
        <end position="68"/>
    </location>
</feature>
<proteinExistence type="inferred from homology"/>
<feature type="domain" description="HAMP" evidence="9">
    <location>
        <begin position="70"/>
        <end position="123"/>
    </location>
</feature>
<comment type="similarity">
    <text evidence="5">Belongs to the methyl-accepting chemotaxis (MCP) protein family.</text>
</comment>
<dbReference type="Proteomes" id="UP001597318">
    <property type="component" value="Unassembled WGS sequence"/>
</dbReference>
<gene>
    <name evidence="10" type="ORF">ACFSKK_15565</name>
</gene>
<dbReference type="PANTHER" id="PTHR32089:SF112">
    <property type="entry name" value="LYSOZYME-LIKE PROTEIN-RELATED"/>
    <property type="match status" value="1"/>
</dbReference>
<dbReference type="RefSeq" id="WP_247346663.1">
    <property type="nucleotide sequence ID" value="NZ_CP095550.1"/>
</dbReference>
<organism evidence="10 11">
    <name type="scientific">Metabacillus endolithicus</name>
    <dbReference type="NCBI Taxonomy" id="1535204"/>
    <lineage>
        <taxon>Bacteria</taxon>
        <taxon>Bacillati</taxon>
        <taxon>Bacillota</taxon>
        <taxon>Bacilli</taxon>
        <taxon>Bacillales</taxon>
        <taxon>Bacillaceae</taxon>
        <taxon>Metabacillus</taxon>
    </lineage>
</organism>
<evidence type="ECO:0000259" key="8">
    <source>
        <dbReference type="PROSITE" id="PS50111"/>
    </source>
</evidence>
<dbReference type="PROSITE" id="PS50885">
    <property type="entry name" value="HAMP"/>
    <property type="match status" value="1"/>
</dbReference>
<evidence type="ECO:0000256" key="6">
    <source>
        <dbReference type="PROSITE-ProRule" id="PRU00284"/>
    </source>
</evidence>
<evidence type="ECO:0000256" key="5">
    <source>
        <dbReference type="ARBA" id="ARBA00029447"/>
    </source>
</evidence>
<dbReference type="PROSITE" id="PS50111">
    <property type="entry name" value="CHEMOTAXIS_TRANSDUC_2"/>
    <property type="match status" value="1"/>
</dbReference>
<evidence type="ECO:0000259" key="9">
    <source>
        <dbReference type="PROSITE" id="PS50885"/>
    </source>
</evidence>
<evidence type="ECO:0000256" key="3">
    <source>
        <dbReference type="ARBA" id="ARBA00023136"/>
    </source>
</evidence>
<dbReference type="SMART" id="SM00283">
    <property type="entry name" value="MA"/>
    <property type="match status" value="1"/>
</dbReference>
<reference evidence="11" key="1">
    <citation type="journal article" date="2019" name="Int. J. Syst. Evol. Microbiol.">
        <title>The Global Catalogue of Microorganisms (GCM) 10K type strain sequencing project: providing services to taxonomists for standard genome sequencing and annotation.</title>
        <authorList>
            <consortium name="The Broad Institute Genomics Platform"/>
            <consortium name="The Broad Institute Genome Sequencing Center for Infectious Disease"/>
            <person name="Wu L."/>
            <person name="Ma J."/>
        </authorList>
    </citation>
    <scope>NUCLEOTIDE SEQUENCE [LARGE SCALE GENOMIC DNA]</scope>
    <source>
        <strain evidence="11">CGMCC 1.15474</strain>
    </source>
</reference>
<dbReference type="Gene3D" id="1.10.287.950">
    <property type="entry name" value="Methyl-accepting chemotaxis protein"/>
    <property type="match status" value="1"/>
</dbReference>
<keyword evidence="3 7" id="KW-0472">Membrane</keyword>
<evidence type="ECO:0000256" key="2">
    <source>
        <dbReference type="ARBA" id="ARBA00022475"/>
    </source>
</evidence>
<dbReference type="InterPro" id="IPR004089">
    <property type="entry name" value="MCPsignal_dom"/>
</dbReference>
<dbReference type="InterPro" id="IPR003660">
    <property type="entry name" value="HAMP_dom"/>
</dbReference>
<dbReference type="SUPFAM" id="SSF58104">
    <property type="entry name" value="Methyl-accepting chemotaxis protein (MCP) signaling domain"/>
    <property type="match status" value="1"/>
</dbReference>
<evidence type="ECO:0000313" key="10">
    <source>
        <dbReference type="EMBL" id="MFD2215108.1"/>
    </source>
</evidence>
<keyword evidence="7" id="KW-0812">Transmembrane</keyword>
<protein>
    <submittedName>
        <fullName evidence="10">Methyl-accepting chemotaxis protein</fullName>
    </submittedName>
</protein>
<dbReference type="PANTHER" id="PTHR32089">
    <property type="entry name" value="METHYL-ACCEPTING CHEMOTAXIS PROTEIN MCPB"/>
    <property type="match status" value="1"/>
</dbReference>
<keyword evidence="7" id="KW-1133">Transmembrane helix</keyword>
<feature type="domain" description="Methyl-accepting transducer" evidence="8">
    <location>
        <begin position="142"/>
        <end position="399"/>
    </location>
</feature>
<accession>A0ABW5C2J5</accession>
<evidence type="ECO:0000256" key="1">
    <source>
        <dbReference type="ARBA" id="ARBA00004236"/>
    </source>
</evidence>
<dbReference type="EMBL" id="JBHUIK010000003">
    <property type="protein sequence ID" value="MFD2215108.1"/>
    <property type="molecule type" value="Genomic_DNA"/>
</dbReference>
<dbReference type="SMART" id="SM00304">
    <property type="entry name" value="HAMP"/>
    <property type="match status" value="2"/>
</dbReference>
<sequence>MKQKKYKFSLRLKLVIFTTVLAIITYSTSAIFISFLVEYVDHLVSPGIFTLITLVMGIFWSGVLAYFGSGFLTRALQKLEVAAYKAAQGDINEDVPVSDSDDEIRGLSVAFNEMLHNMRNMVQSIESNFHSTNEQVSQMATASSSASNQADEILVTVQEIARGADQSATAIQETATSVEDIIEFATQVEEKATTSEKLSNEMVSSLNETKEVYTSLIGGIQTLAEENEKSMTAVRRLEEHANEVSSIVSLVGEIANQTNLLALNASIEAARAGEHGKGFAVVADEVRKLADESAKAVQGITGLIQNIQQEVQNVVGQIGEQVETARNQAKNGQVSAEILSESSQAILDVATAVKQISELIHQQMDSLHRTGAQSEEVAAIAQETSAGAHEVASSIKEQSEQINHMNDLGKKLAESSEELRKTIDRFII</sequence>
<dbReference type="Pfam" id="PF00672">
    <property type="entry name" value="HAMP"/>
    <property type="match status" value="1"/>
</dbReference>
<comment type="subcellular location">
    <subcellularLocation>
        <location evidence="1">Cell membrane</location>
    </subcellularLocation>
</comment>